<feature type="region of interest" description="Disordered" evidence="1">
    <location>
        <begin position="104"/>
        <end position="146"/>
    </location>
</feature>
<dbReference type="RefSeq" id="WP_119298406.1">
    <property type="nucleotide sequence ID" value="NZ_BHGK01000001.1"/>
</dbReference>
<evidence type="ECO:0000256" key="1">
    <source>
        <dbReference type="SAM" id="MobiDB-lite"/>
    </source>
</evidence>
<dbReference type="AlphaFoldDB" id="A0A391P2K2"/>
<sequence>MAINFDSIISNTKGAANIAKLKVTLGLKTNELNKLYTELGKLFYDFTKSNQTEEVESVSEDNHSSENETTNSSVTDYMADENIRVCFEKIPSLEQEIAILESQISNEKDNMKPMSTPTETGYSQTNYSQDPVTPTGSGAKCPKCGKVQSEDNEFCVNCGTKISK</sequence>
<dbReference type="EMBL" id="BHGK01000001">
    <property type="protein sequence ID" value="GCA67745.1"/>
    <property type="molecule type" value="Genomic_DNA"/>
</dbReference>
<reference evidence="3" key="1">
    <citation type="submission" date="2018-09" db="EMBL/GenBank/DDBJ databases">
        <title>Draft Genome Sequence of Mediterraneibacter sp. KCTC 15684.</title>
        <authorList>
            <person name="Kim J.S."/>
            <person name="Han K.I."/>
            <person name="Suh M.K."/>
            <person name="Lee K.C."/>
            <person name="Eom M.K."/>
            <person name="Lee J.H."/>
            <person name="Park S.H."/>
            <person name="Kang S.W."/>
            <person name="Park J.E."/>
            <person name="Oh B.S."/>
            <person name="Yu S.Y."/>
            <person name="Choi S.H."/>
            <person name="Lee D.H."/>
            <person name="Yoon H."/>
            <person name="Kim B."/>
            <person name="Yang S.J."/>
            <person name="Lee J.S."/>
        </authorList>
    </citation>
    <scope>NUCLEOTIDE SEQUENCE [LARGE SCALE GENOMIC DNA]</scope>
    <source>
        <strain evidence="3">KCTC 15684</strain>
    </source>
</reference>
<comment type="caution">
    <text evidence="2">The sequence shown here is derived from an EMBL/GenBank/DDBJ whole genome shotgun (WGS) entry which is preliminary data.</text>
</comment>
<organism evidence="2 3">
    <name type="scientific">Mediterraneibacter butyricigenes</name>
    <dbReference type="NCBI Taxonomy" id="2316025"/>
    <lineage>
        <taxon>Bacteria</taxon>
        <taxon>Bacillati</taxon>
        <taxon>Bacillota</taxon>
        <taxon>Clostridia</taxon>
        <taxon>Lachnospirales</taxon>
        <taxon>Lachnospiraceae</taxon>
        <taxon>Mediterraneibacter</taxon>
    </lineage>
</organism>
<dbReference type="Proteomes" id="UP000265643">
    <property type="component" value="Unassembled WGS sequence"/>
</dbReference>
<feature type="compositionally biased region" description="Polar residues" evidence="1">
    <location>
        <begin position="113"/>
        <end position="136"/>
    </location>
</feature>
<evidence type="ECO:0000313" key="3">
    <source>
        <dbReference type="Proteomes" id="UP000265643"/>
    </source>
</evidence>
<feature type="region of interest" description="Disordered" evidence="1">
    <location>
        <begin position="54"/>
        <end position="75"/>
    </location>
</feature>
<keyword evidence="3" id="KW-1185">Reference proteome</keyword>
<accession>A0A391P2K2</accession>
<gene>
    <name evidence="2" type="ORF">KGMB01110_21810</name>
</gene>
<evidence type="ECO:0000313" key="2">
    <source>
        <dbReference type="EMBL" id="GCA67745.1"/>
    </source>
</evidence>
<proteinExistence type="predicted"/>
<protein>
    <submittedName>
        <fullName evidence="2">Uncharacterized protein</fullName>
    </submittedName>
</protein>
<name>A0A391P2K2_9FIRM</name>